<evidence type="ECO:0000256" key="1">
    <source>
        <dbReference type="SAM" id="MobiDB-lite"/>
    </source>
</evidence>
<feature type="region of interest" description="Disordered" evidence="1">
    <location>
        <begin position="528"/>
        <end position="589"/>
    </location>
</feature>
<evidence type="ECO:0000256" key="2">
    <source>
        <dbReference type="SAM" id="Phobius"/>
    </source>
</evidence>
<dbReference type="PANTHER" id="PTHR10199">
    <property type="entry name" value="THROMBOSPONDIN"/>
    <property type="match status" value="1"/>
</dbReference>
<feature type="compositionally biased region" description="Basic and acidic residues" evidence="1">
    <location>
        <begin position="1152"/>
        <end position="1207"/>
    </location>
</feature>
<feature type="region of interest" description="Disordered" evidence="1">
    <location>
        <begin position="1008"/>
        <end position="1039"/>
    </location>
</feature>
<evidence type="ECO:0000313" key="3">
    <source>
        <dbReference type="EMBL" id="RXK52633.1"/>
    </source>
</evidence>
<keyword evidence="2" id="KW-0472">Membrane</keyword>
<dbReference type="Pfam" id="PF13585">
    <property type="entry name" value="CHU_C"/>
    <property type="match status" value="1"/>
</dbReference>
<evidence type="ECO:0008006" key="5">
    <source>
        <dbReference type="Google" id="ProtNLM"/>
    </source>
</evidence>
<keyword evidence="2" id="KW-0812">Transmembrane</keyword>
<feature type="compositionally biased region" description="Basic and acidic residues" evidence="1">
    <location>
        <begin position="1099"/>
        <end position="1110"/>
    </location>
</feature>
<keyword evidence="4" id="KW-1185">Reference proteome</keyword>
<comment type="caution">
    <text evidence="3">The sequence shown here is derived from an EMBL/GenBank/DDBJ whole genome shotgun (WGS) entry which is preliminary data.</text>
</comment>
<dbReference type="OrthoDB" id="1490014at2"/>
<dbReference type="SUPFAM" id="SSF103647">
    <property type="entry name" value="TSP type-3 repeat"/>
    <property type="match status" value="2"/>
</dbReference>
<feature type="compositionally biased region" description="Basic and acidic residues" evidence="1">
    <location>
        <begin position="1064"/>
        <end position="1074"/>
    </location>
</feature>
<feature type="compositionally biased region" description="Basic and acidic residues" evidence="1">
    <location>
        <begin position="531"/>
        <end position="541"/>
    </location>
</feature>
<feature type="compositionally biased region" description="Basic and acidic residues" evidence="1">
    <location>
        <begin position="550"/>
        <end position="564"/>
    </location>
</feature>
<feature type="compositionally biased region" description="Basic and acidic residues" evidence="1">
    <location>
        <begin position="1235"/>
        <end position="1248"/>
    </location>
</feature>
<keyword evidence="2" id="KW-1133">Transmembrane helix</keyword>
<name>A0A4Q1C327_9BACT</name>
<evidence type="ECO:0000313" key="4">
    <source>
        <dbReference type="Proteomes" id="UP000289455"/>
    </source>
</evidence>
<dbReference type="Proteomes" id="UP000289455">
    <property type="component" value="Unassembled WGS sequence"/>
</dbReference>
<reference evidence="3 4" key="1">
    <citation type="submission" date="2019-01" db="EMBL/GenBank/DDBJ databases">
        <title>Cytophagaceae bacterium strain CAR-16.</title>
        <authorList>
            <person name="Chen W.-M."/>
        </authorList>
    </citation>
    <scope>NUCLEOTIDE SEQUENCE [LARGE SCALE GENOMIC DNA]</scope>
    <source>
        <strain evidence="3 4">CAR-16</strain>
    </source>
</reference>
<protein>
    <recommendedName>
        <fullName evidence="5">T9SS type B sorting domain-containing protein</fullName>
    </recommendedName>
</protein>
<accession>A0A4Q1C327</accession>
<dbReference type="InterPro" id="IPR028974">
    <property type="entry name" value="TSP_type-3_rpt"/>
</dbReference>
<dbReference type="Gene3D" id="4.10.1080.10">
    <property type="entry name" value="TSP type-3 repeat"/>
    <property type="match status" value="6"/>
</dbReference>
<dbReference type="PANTHER" id="PTHR10199:SF119">
    <property type="entry name" value="RE20510P"/>
    <property type="match status" value="1"/>
</dbReference>
<feature type="region of interest" description="Disordered" evidence="1">
    <location>
        <begin position="1057"/>
        <end position="1252"/>
    </location>
</feature>
<feature type="compositionally biased region" description="Basic and acidic residues" evidence="1">
    <location>
        <begin position="1030"/>
        <end position="1039"/>
    </location>
</feature>
<proteinExistence type="predicted"/>
<dbReference type="GO" id="GO:0005509">
    <property type="term" value="F:calcium ion binding"/>
    <property type="evidence" value="ECO:0007669"/>
    <property type="project" value="InterPro"/>
</dbReference>
<dbReference type="EMBL" id="SDHY01000001">
    <property type="protein sequence ID" value="RXK52633.1"/>
    <property type="molecule type" value="Genomic_DNA"/>
</dbReference>
<gene>
    <name evidence="3" type="ORF">ESB04_03005</name>
</gene>
<feature type="compositionally biased region" description="Basic and acidic residues" evidence="1">
    <location>
        <begin position="1008"/>
        <end position="1021"/>
    </location>
</feature>
<feature type="transmembrane region" description="Helical" evidence="2">
    <location>
        <begin position="27"/>
        <end position="45"/>
    </location>
</feature>
<sequence length="1383" mass="147529">MCSKAFVSSGQVCALCSNWAHSKRSMLLLVATLVFFQTFLSWSLIAGPAVKFRITGTSTQVAGSTQTITIEALDLSSTVDNTYQGNKSLVFIGANNSTSGSKPTINSNDVGVSSTVNFTNGVATVSMVLYKAEEAKISAADGTITTSDADKLTVTVSPTTFEYIDLELSNTLQYAGKNFTGTFLLRAKDRYQNLIPTFNAAVNPIDVRGTNNYTVGSFVLGYGGSRINRSTDFVNGVADLEALGIKYTGSVGNSSGSILFQSGSIINDKFITLRGGDASKFKITSVSTNLTAGVANTITITALDQYGNESYTFGGTKSLVFSGASASPDGTISTVASTNFGSNTLITFNSSGIATASMRLYKAGSSTISVTNGTISSTGTDNLTVNVAAAALSKFGVSIQSPQQSEKAFTGTNTVSAQDQYGNVVSSFNASTDNVTATTTLPGTISGLPGVNKLTLASNFVNGVANLTSLGMIYTGQEGSGTFTFTSNTGKTGTSQLVETSSTDEDGDGIPNSMECYGTSSSAGTCEDFDGDGKLNSKDTDSDGDGIDDSIERNIDTDGDRHANYLDLDSDNDGILDAMEGVQDSDGDGVPNYLDLDADGDGILDAWEGTDTNRGNVDDNYDGKIDVKGVLTDNNGNGLADILETSMGGKPLPVPDTDRDGKRDYIDLDSDNDGILDQVEGTVDTDKDTYPNYRDLDADGDWLGDQDERNVDNDGDGIPNYLDADSDGDTIPDSWEGKNKCATCLSLKDDFLDGWDDRGQFMVVIDADKDGTSDFLDLDSDNDSIPDSVELGADVDGDEIANFRDIDSDNDGILDNIEAINYTNPIDSDGDGKADFEDMDSDNDGIGDKIEAGANPLKPVDSNGDGKPDYLDIDSDGDGISDAIEVGKDLNNPLDSDGDGIMDFRDVDADNDTILDKIEVGANVNKPVDSDADGVPDYLDLDSDNDTILDRIEAGPDPSLPVDTDLDAKRDYVDMDSDDDSIPDQVEVGANPLIPLDTDGDMKANFRDSDSDNDGILDKIEAGINPSKPMDSDLDAKPDYLDLDSDDDTIGDLIEAGLNPFKPLDSDNDTKPDYIDIDSDNDGLLDALEVGNNPFSPIDSDRDGFPNYRDEDSDNDGILDRLEAGSNFSKPVDTDKDGLPDYMDIDSDNDGMPDRLEAGADYSRPVDTDKDQIPDYRDLDSDNDLIPDKIEAGPDSSKPLDSDRDGLYDYQDLDSDNNSIADRDEFGNDPNNPVDTDKNGAPDYRDLDNDGDGISDVFELDINYGGLPDCDQDGISNMNDKDVCEPFAPQGISPNGDGKNDKLIIPGLYSMPKHHITIFNRIGAIIFESDNYKNDWGGEFNFVSGQPSNGEIVPDGVYYYVIDFAGVKPAIQSFIYINRMKLN</sequence>
<organism evidence="3 4">
    <name type="scientific">Aquirufa rosea</name>
    <dbReference type="NCBI Taxonomy" id="2509241"/>
    <lineage>
        <taxon>Bacteria</taxon>
        <taxon>Pseudomonadati</taxon>
        <taxon>Bacteroidota</taxon>
        <taxon>Cytophagia</taxon>
        <taxon>Cytophagales</taxon>
        <taxon>Flectobacillaceae</taxon>
        <taxon>Aquirufa</taxon>
    </lineage>
</organism>